<organism evidence="2">
    <name type="scientific">Amblyomma americanum</name>
    <name type="common">Lone star tick</name>
    <dbReference type="NCBI Taxonomy" id="6943"/>
    <lineage>
        <taxon>Eukaryota</taxon>
        <taxon>Metazoa</taxon>
        <taxon>Ecdysozoa</taxon>
        <taxon>Arthropoda</taxon>
        <taxon>Chelicerata</taxon>
        <taxon>Arachnida</taxon>
        <taxon>Acari</taxon>
        <taxon>Parasitiformes</taxon>
        <taxon>Ixodida</taxon>
        <taxon>Ixodoidea</taxon>
        <taxon>Ixodidae</taxon>
        <taxon>Amblyomminae</taxon>
        <taxon>Amblyomma</taxon>
    </lineage>
</organism>
<name>A0A0C9S585_AMBAM</name>
<reference evidence="2" key="1">
    <citation type="journal article" date="2015" name="PLoS ONE">
        <title>An Insight into the Sialome of the Lone Star Tick, Amblyomma americanum, with a Glimpse on Its Time Dependent Gene Expression.</title>
        <authorList>
            <person name="Karim S."/>
            <person name="Ribeiro J.M."/>
        </authorList>
    </citation>
    <scope>NUCLEOTIDE SEQUENCE</scope>
    <source>
        <tissue evidence="2">Salivary gland</tissue>
    </source>
</reference>
<proteinExistence type="evidence at transcript level"/>
<dbReference type="AlphaFoldDB" id="A0A0C9S585"/>
<evidence type="ECO:0000313" key="2">
    <source>
        <dbReference type="EMBL" id="JAG92499.1"/>
    </source>
</evidence>
<feature type="chain" id="PRO_5002202617" evidence="1">
    <location>
        <begin position="24"/>
        <end position="204"/>
    </location>
</feature>
<sequence length="204" mass="22931">MGAQFLSIKAMAALLSFLGLVFSLFVAMALTGSAPEASDIDFKHFLGDGKTIWVYNTSENGTVTCRRDKIFKVEQQSVCFTRLFKNKSRDVEENLNGTLFNWAHWDEPTREPYDSMLVSTPAGVEQTDEILEFLDIERICAVVKVIKAVLVAHGFPPVWRELRINASNLFVGPSKNCMEYFNTAVQESNQTSRPSYFPDCGRSP</sequence>
<accession>A0A0C9S585</accession>
<evidence type="ECO:0000256" key="1">
    <source>
        <dbReference type="SAM" id="SignalP"/>
    </source>
</evidence>
<protein>
    <submittedName>
        <fullName evidence="2">Putative lipocalin-3 1</fullName>
    </submittedName>
</protein>
<dbReference type="EMBL" id="GBZX01000241">
    <property type="protein sequence ID" value="JAG92499.1"/>
    <property type="molecule type" value="mRNA"/>
</dbReference>
<feature type="signal peptide" evidence="1">
    <location>
        <begin position="1"/>
        <end position="23"/>
    </location>
</feature>
<keyword evidence="1" id="KW-0732">Signal</keyword>